<reference evidence="2 3" key="1">
    <citation type="submission" date="2017-09" db="EMBL/GenBank/DDBJ databases">
        <title>WGS assembly of Aquilegia coerulea Goldsmith.</title>
        <authorList>
            <person name="Hodges S."/>
            <person name="Kramer E."/>
            <person name="Nordborg M."/>
            <person name="Tomkins J."/>
            <person name="Borevitz J."/>
            <person name="Derieg N."/>
            <person name="Yan J."/>
            <person name="Mihaltcheva S."/>
            <person name="Hayes R.D."/>
            <person name="Rokhsar D."/>
        </authorList>
    </citation>
    <scope>NUCLEOTIDE SEQUENCE [LARGE SCALE GENOMIC DNA]</scope>
    <source>
        <strain evidence="3">cv. Goldsmith</strain>
    </source>
</reference>
<dbReference type="FunCoup" id="A0A2G5CB29">
    <property type="interactions" value="265"/>
</dbReference>
<dbReference type="PANTHER" id="PTHR34193:SF1">
    <property type="entry name" value="EXPRESSED PROTEIN"/>
    <property type="match status" value="1"/>
</dbReference>
<evidence type="ECO:0000313" key="2">
    <source>
        <dbReference type="EMBL" id="PIA28498.1"/>
    </source>
</evidence>
<feature type="compositionally biased region" description="Basic and acidic residues" evidence="1">
    <location>
        <begin position="156"/>
        <end position="165"/>
    </location>
</feature>
<protein>
    <submittedName>
        <fullName evidence="2">Uncharacterized protein</fullName>
    </submittedName>
</protein>
<dbReference type="PANTHER" id="PTHR34193">
    <property type="entry name" value="OS11G0199801 PROTEIN"/>
    <property type="match status" value="1"/>
</dbReference>
<evidence type="ECO:0000256" key="1">
    <source>
        <dbReference type="SAM" id="MobiDB-lite"/>
    </source>
</evidence>
<feature type="compositionally biased region" description="Low complexity" evidence="1">
    <location>
        <begin position="43"/>
        <end position="52"/>
    </location>
</feature>
<dbReference type="OrthoDB" id="776574at2759"/>
<proteinExistence type="predicted"/>
<organism evidence="2 3">
    <name type="scientific">Aquilegia coerulea</name>
    <name type="common">Rocky mountain columbine</name>
    <dbReference type="NCBI Taxonomy" id="218851"/>
    <lineage>
        <taxon>Eukaryota</taxon>
        <taxon>Viridiplantae</taxon>
        <taxon>Streptophyta</taxon>
        <taxon>Embryophyta</taxon>
        <taxon>Tracheophyta</taxon>
        <taxon>Spermatophyta</taxon>
        <taxon>Magnoliopsida</taxon>
        <taxon>Ranunculales</taxon>
        <taxon>Ranunculaceae</taxon>
        <taxon>Thalictroideae</taxon>
        <taxon>Aquilegia</taxon>
    </lineage>
</organism>
<feature type="region of interest" description="Disordered" evidence="1">
    <location>
        <begin position="149"/>
        <end position="195"/>
    </location>
</feature>
<keyword evidence="3" id="KW-1185">Reference proteome</keyword>
<feature type="region of interest" description="Disordered" evidence="1">
    <location>
        <begin position="37"/>
        <end position="103"/>
    </location>
</feature>
<dbReference type="AlphaFoldDB" id="A0A2G5CB29"/>
<dbReference type="STRING" id="218851.A0A2G5CB29"/>
<dbReference type="Proteomes" id="UP000230069">
    <property type="component" value="Unassembled WGS sequence"/>
</dbReference>
<accession>A0A2G5CB29</accession>
<feature type="region of interest" description="Disordered" evidence="1">
    <location>
        <begin position="245"/>
        <end position="275"/>
    </location>
</feature>
<sequence>MPHLLQEFPKQHVYSSDNIGKLYTNFQGSNMINFGTQNRRTGHNSNGNYSNNRGGGGSGIEFRAHNEHESGVTSPPLWRSSPPKSPPTETTPLQSNPYNHHHYRLLSPTSRSQAITRGKEELMEMVKNMPESCYELSLKDLVEHSRIQGSGQTTMVEERGLDKDYNTINSGKKKKKKNADKSRLSRSGSMNNGPFLLKMFVPNPLRLKKKKNLTTGPCAKVSPKPIEGEKFADKDWWKRRFSVVGESEKNGSSSIGGSSGSSDSSRRRSKGDFLPGCWSFLVKK</sequence>
<gene>
    <name evidence="2" type="ORF">AQUCO_06900045v1</name>
</gene>
<evidence type="ECO:0000313" key="3">
    <source>
        <dbReference type="Proteomes" id="UP000230069"/>
    </source>
</evidence>
<dbReference type="InParanoid" id="A0A2G5CB29"/>
<dbReference type="EMBL" id="KZ305086">
    <property type="protein sequence ID" value="PIA28498.1"/>
    <property type="molecule type" value="Genomic_DNA"/>
</dbReference>
<name>A0A2G5CB29_AQUCA</name>
<feature type="compositionally biased region" description="Low complexity" evidence="1">
    <location>
        <begin position="250"/>
        <end position="263"/>
    </location>
</feature>